<comment type="caution">
    <text evidence="1">The sequence shown here is derived from an EMBL/GenBank/DDBJ whole genome shotgun (WGS) entry which is preliminary data.</text>
</comment>
<gene>
    <name evidence="1" type="ORF">JOF53_001127</name>
</gene>
<organism evidence="1 2">
    <name type="scientific">Crossiella equi</name>
    <dbReference type="NCBI Taxonomy" id="130796"/>
    <lineage>
        <taxon>Bacteria</taxon>
        <taxon>Bacillati</taxon>
        <taxon>Actinomycetota</taxon>
        <taxon>Actinomycetes</taxon>
        <taxon>Pseudonocardiales</taxon>
        <taxon>Pseudonocardiaceae</taxon>
        <taxon>Crossiella</taxon>
    </lineage>
</organism>
<dbReference type="EMBL" id="JAGIOO010000001">
    <property type="protein sequence ID" value="MBP2472255.1"/>
    <property type="molecule type" value="Genomic_DNA"/>
</dbReference>
<evidence type="ECO:0000313" key="2">
    <source>
        <dbReference type="Proteomes" id="UP001519363"/>
    </source>
</evidence>
<dbReference type="RefSeq" id="WP_086785763.1">
    <property type="nucleotide sequence ID" value="NZ_JAGIOO010000001.1"/>
</dbReference>
<dbReference type="Proteomes" id="UP001519363">
    <property type="component" value="Unassembled WGS sequence"/>
</dbReference>
<accession>A0ABS5A953</accession>
<protein>
    <submittedName>
        <fullName evidence="1">Uncharacterized protein</fullName>
    </submittedName>
</protein>
<evidence type="ECO:0000313" key="1">
    <source>
        <dbReference type="EMBL" id="MBP2472255.1"/>
    </source>
</evidence>
<sequence length="341" mass="37476">MPDPEPALVAQTVTRPDRRVLAPLVADWLGIEGDRAAYARALRPLLAGHRIAVLIVRGNGFTNSNNLMVDLVRLLEDNRPEFERVLGGEPPGEHVGLVLLARGPLKLAQGPSPAIWPDWVSEVGGQEVYCQFTDLTHSVEASLAAAEVDVPRLHRALHALELAVVRRLAQTYDWTPEQHEPLRQHLAQGDPAWGAVLAAARSEVDGVGDRDTYRPAAAKNRTTAILARLWTRWRDQPSRDLGHLAQALGTALHLDGAGADCWQCVPVVLTRQREPVRNPAQRFGHTLIVTAASALQYVTCAAHADHYRHYPVVLLSSLVTDLHRGLRDLEQTLNHLPGRDG</sequence>
<reference evidence="1 2" key="1">
    <citation type="submission" date="2021-03" db="EMBL/GenBank/DDBJ databases">
        <title>Sequencing the genomes of 1000 actinobacteria strains.</title>
        <authorList>
            <person name="Klenk H.-P."/>
        </authorList>
    </citation>
    <scope>NUCLEOTIDE SEQUENCE [LARGE SCALE GENOMIC DNA]</scope>
    <source>
        <strain evidence="1 2">DSM 44580</strain>
    </source>
</reference>
<name>A0ABS5A953_9PSEU</name>
<keyword evidence="2" id="KW-1185">Reference proteome</keyword>
<proteinExistence type="predicted"/>